<proteinExistence type="predicted"/>
<accession>A0ABV4KEV5</accession>
<dbReference type="EC" id="3.4.-.-" evidence="3"/>
<keyword evidence="4" id="KW-1185">Reference proteome</keyword>
<dbReference type="Pfam" id="PF02517">
    <property type="entry name" value="Rce1-like"/>
    <property type="match status" value="1"/>
</dbReference>
<dbReference type="RefSeq" id="WP_371569564.1">
    <property type="nucleotide sequence ID" value="NZ_JASMRN010000005.1"/>
</dbReference>
<keyword evidence="3" id="KW-0482">Metalloprotease</keyword>
<evidence type="ECO:0000313" key="3">
    <source>
        <dbReference type="EMBL" id="MEZ7515225.1"/>
    </source>
</evidence>
<keyword evidence="1" id="KW-1133">Transmembrane helix</keyword>
<dbReference type="InterPro" id="IPR003675">
    <property type="entry name" value="Rce1/LyrA-like_dom"/>
</dbReference>
<protein>
    <submittedName>
        <fullName evidence="3">CPBP family intramembrane metalloprotease</fullName>
        <ecNumber evidence="3">3.4.-.-</ecNumber>
    </submittedName>
</protein>
<keyword evidence="3" id="KW-0645">Protease</keyword>
<feature type="transmembrane region" description="Helical" evidence="1">
    <location>
        <begin position="64"/>
        <end position="84"/>
    </location>
</feature>
<dbReference type="PANTHER" id="PTHR39430:SF1">
    <property type="entry name" value="PROTEASE"/>
    <property type="match status" value="1"/>
</dbReference>
<gene>
    <name evidence="3" type="ORF">QO192_08015</name>
</gene>
<dbReference type="Proteomes" id="UP001568894">
    <property type="component" value="Unassembled WGS sequence"/>
</dbReference>
<dbReference type="PANTHER" id="PTHR39430">
    <property type="entry name" value="MEMBRANE-ASSOCIATED PROTEASE-RELATED"/>
    <property type="match status" value="1"/>
</dbReference>
<feature type="transmembrane region" description="Helical" evidence="1">
    <location>
        <begin position="32"/>
        <end position="57"/>
    </location>
</feature>
<reference evidence="3 4" key="1">
    <citation type="submission" date="2023-05" db="EMBL/GenBank/DDBJ databases">
        <title>Adaptations of aquatic viruses from atmosphere-close ecosystems of the Central Arctic Ocean.</title>
        <authorList>
            <person name="Rahlff J."/>
            <person name="Holmfeldt K."/>
        </authorList>
    </citation>
    <scope>NUCLEOTIDE SEQUENCE [LARGE SCALE GENOMIC DNA]</scope>
    <source>
        <strain evidence="3 4">Arc14</strain>
    </source>
</reference>
<name>A0ABV4KEV5_9FLAO</name>
<organism evidence="3 4">
    <name type="scientific">Flavobacterium frigidarium</name>
    <dbReference type="NCBI Taxonomy" id="99286"/>
    <lineage>
        <taxon>Bacteria</taxon>
        <taxon>Pseudomonadati</taxon>
        <taxon>Bacteroidota</taxon>
        <taxon>Flavobacteriia</taxon>
        <taxon>Flavobacteriales</taxon>
        <taxon>Flavobacteriaceae</taxon>
        <taxon>Flavobacterium</taxon>
    </lineage>
</organism>
<dbReference type="GO" id="GO:0008237">
    <property type="term" value="F:metallopeptidase activity"/>
    <property type="evidence" value="ECO:0007669"/>
    <property type="project" value="UniProtKB-KW"/>
</dbReference>
<feature type="domain" description="CAAX prenyl protease 2/Lysostaphin resistance protein A-like" evidence="2">
    <location>
        <begin position="12"/>
        <end position="102"/>
    </location>
</feature>
<sequence length="171" mass="18536">MLQGIKVLFPTHVLLSGFVIQGATEEILCRGWLMPILSARYNLSVGVFLSSSLFGMLHAFNQNVTVFAVINIILVGVFFSLFALRQGSLWGACALHSVWNWLQGNFFGFQVSGQDVGPTIMNLKEIGPDWIKGGAFGPEGGSVCSLVICIGIGTILYLNGNDIKKIKSIQL</sequence>
<keyword evidence="3" id="KW-0378">Hydrolase</keyword>
<comment type="caution">
    <text evidence="3">The sequence shown here is derived from an EMBL/GenBank/DDBJ whole genome shotgun (WGS) entry which is preliminary data.</text>
</comment>
<feature type="transmembrane region" description="Helical" evidence="1">
    <location>
        <begin position="140"/>
        <end position="158"/>
    </location>
</feature>
<evidence type="ECO:0000259" key="2">
    <source>
        <dbReference type="Pfam" id="PF02517"/>
    </source>
</evidence>
<evidence type="ECO:0000256" key="1">
    <source>
        <dbReference type="SAM" id="Phobius"/>
    </source>
</evidence>
<evidence type="ECO:0000313" key="4">
    <source>
        <dbReference type="Proteomes" id="UP001568894"/>
    </source>
</evidence>
<dbReference type="EMBL" id="JASMRN010000005">
    <property type="protein sequence ID" value="MEZ7515225.1"/>
    <property type="molecule type" value="Genomic_DNA"/>
</dbReference>
<keyword evidence="1" id="KW-0472">Membrane</keyword>
<keyword evidence="1" id="KW-0812">Transmembrane</keyword>